<organism evidence="3 4">
    <name type="scientific">Nocardiopsis rhodophaea</name>
    <dbReference type="NCBI Taxonomy" id="280238"/>
    <lineage>
        <taxon>Bacteria</taxon>
        <taxon>Bacillati</taxon>
        <taxon>Actinomycetota</taxon>
        <taxon>Actinomycetes</taxon>
        <taxon>Streptosporangiales</taxon>
        <taxon>Nocardiopsidaceae</taxon>
        <taxon>Nocardiopsis</taxon>
    </lineage>
</organism>
<dbReference type="InterPro" id="IPR002347">
    <property type="entry name" value="SDR_fam"/>
</dbReference>
<name>A0ABN2SB42_9ACTN</name>
<evidence type="ECO:0000313" key="3">
    <source>
        <dbReference type="EMBL" id="GAA1983315.1"/>
    </source>
</evidence>
<keyword evidence="2" id="KW-0560">Oxidoreductase</keyword>
<comment type="caution">
    <text evidence="3">The sequence shown here is derived from an EMBL/GenBank/DDBJ whole genome shotgun (WGS) entry which is preliminary data.</text>
</comment>
<evidence type="ECO:0000313" key="4">
    <source>
        <dbReference type="Proteomes" id="UP001501585"/>
    </source>
</evidence>
<dbReference type="SUPFAM" id="SSF51735">
    <property type="entry name" value="NAD(P)-binding Rossmann-fold domains"/>
    <property type="match status" value="1"/>
</dbReference>
<dbReference type="InterPro" id="IPR036291">
    <property type="entry name" value="NAD(P)-bd_dom_sf"/>
</dbReference>
<dbReference type="PANTHER" id="PTHR44196:SF1">
    <property type="entry name" value="DEHYDROGENASE_REDUCTASE SDR FAMILY MEMBER 7B"/>
    <property type="match status" value="1"/>
</dbReference>
<dbReference type="Pfam" id="PF00106">
    <property type="entry name" value="adh_short"/>
    <property type="match status" value="1"/>
</dbReference>
<evidence type="ECO:0000256" key="2">
    <source>
        <dbReference type="ARBA" id="ARBA00023002"/>
    </source>
</evidence>
<protein>
    <submittedName>
        <fullName evidence="3">SDR family NAD(P)-dependent oxidoreductase</fullName>
    </submittedName>
</protein>
<dbReference type="PANTHER" id="PTHR44196">
    <property type="entry name" value="DEHYDROGENASE/REDUCTASE SDR FAMILY MEMBER 7B"/>
    <property type="match status" value="1"/>
</dbReference>
<proteinExistence type="inferred from homology"/>
<dbReference type="EMBL" id="BAAAPC010000002">
    <property type="protein sequence ID" value="GAA1983315.1"/>
    <property type="molecule type" value="Genomic_DNA"/>
</dbReference>
<dbReference type="RefSeq" id="WP_344159980.1">
    <property type="nucleotide sequence ID" value="NZ_BAAAPC010000002.1"/>
</dbReference>
<gene>
    <name evidence="3" type="ORF">GCM10009799_05710</name>
</gene>
<reference evidence="3 4" key="1">
    <citation type="journal article" date="2019" name="Int. J. Syst. Evol. Microbiol.">
        <title>The Global Catalogue of Microorganisms (GCM) 10K type strain sequencing project: providing services to taxonomists for standard genome sequencing and annotation.</title>
        <authorList>
            <consortium name="The Broad Institute Genomics Platform"/>
            <consortium name="The Broad Institute Genome Sequencing Center for Infectious Disease"/>
            <person name="Wu L."/>
            <person name="Ma J."/>
        </authorList>
    </citation>
    <scope>NUCLEOTIDE SEQUENCE [LARGE SCALE GENOMIC DNA]</scope>
    <source>
        <strain evidence="3 4">JCM 15313</strain>
    </source>
</reference>
<dbReference type="PRINTS" id="PR00081">
    <property type="entry name" value="GDHRDH"/>
</dbReference>
<sequence>MQNTRVVVTGAARDFGRTLAIRFAELGAEVFLSARSLTAAEATRDEIRALGRDHVHAFACDLGDPESVREFARQVGERTDRVDILLNNGARWLDATDLDAVGDDEITATIASGGSGTVLMTKHFLPLLRASERPDIVNLISSVASPRGDMGVGNPAFCAAKGAQANFAEIMSQRLRPLGVRVISLYPPDFRNIDPLREEWDQAERGPDSQLTSRSLLDCVLFAVNQPRDCFIRSFAFEPTASPSAGGAASSEV</sequence>
<evidence type="ECO:0000256" key="1">
    <source>
        <dbReference type="ARBA" id="ARBA00006484"/>
    </source>
</evidence>
<comment type="similarity">
    <text evidence="1">Belongs to the short-chain dehydrogenases/reductases (SDR) family.</text>
</comment>
<dbReference type="Gene3D" id="3.40.50.720">
    <property type="entry name" value="NAD(P)-binding Rossmann-like Domain"/>
    <property type="match status" value="1"/>
</dbReference>
<keyword evidence="4" id="KW-1185">Reference proteome</keyword>
<accession>A0ABN2SB42</accession>
<dbReference type="Proteomes" id="UP001501585">
    <property type="component" value="Unassembled WGS sequence"/>
</dbReference>
<dbReference type="CDD" id="cd05233">
    <property type="entry name" value="SDR_c"/>
    <property type="match status" value="1"/>
</dbReference>